<dbReference type="AlphaFoldDB" id="D2QBE7"/>
<protein>
    <recommendedName>
        <fullName evidence="1">RiboL-PSP-HEPN domain-containing protein</fullName>
    </recommendedName>
</protein>
<dbReference type="InterPro" id="IPR041519">
    <property type="entry name" value="HEPN_RiboL-PSP"/>
</dbReference>
<gene>
    <name evidence="2" type="ordered locus">Slin_0056</name>
</gene>
<dbReference type="Pfam" id="PF18735">
    <property type="entry name" value="HEPN_RiboL-PSP"/>
    <property type="match status" value="1"/>
</dbReference>
<feature type="domain" description="RiboL-PSP-HEPN" evidence="1">
    <location>
        <begin position="20"/>
        <end position="155"/>
    </location>
</feature>
<evidence type="ECO:0000259" key="1">
    <source>
        <dbReference type="Pfam" id="PF18735"/>
    </source>
</evidence>
<proteinExistence type="predicted"/>
<keyword evidence="3" id="KW-1185">Reference proteome</keyword>
<dbReference type="KEGG" id="sli:Slin_0056"/>
<evidence type="ECO:0000313" key="2">
    <source>
        <dbReference type="EMBL" id="ADB36129.1"/>
    </source>
</evidence>
<dbReference type="RefSeq" id="WP_012924681.1">
    <property type="nucleotide sequence ID" value="NC_013730.1"/>
</dbReference>
<evidence type="ECO:0000313" key="3">
    <source>
        <dbReference type="Proteomes" id="UP000002028"/>
    </source>
</evidence>
<dbReference type="EMBL" id="CP001769">
    <property type="protein sequence ID" value="ADB36129.1"/>
    <property type="molecule type" value="Genomic_DNA"/>
</dbReference>
<sequence>MNLRILSHQQRLDSLYAKVALVTTPQEQMEWSKYLCVLTAGYIEESLRVLILEHAKNNSSTKIQRFIEKEISYVTNCKTERILEVLNKFDPKWSTTFESEINNNSPIDKEIKDSIDSIVSNRHLIAHGKSVGMTYTTIKRYYGYCKIAIQILENTVM</sequence>
<accession>D2QBE7</accession>
<dbReference type="eggNOG" id="ENOG5033593">
    <property type="taxonomic scope" value="Bacteria"/>
</dbReference>
<organism evidence="2 3">
    <name type="scientific">Spirosoma linguale (strain ATCC 33905 / DSM 74 / LMG 10896 / Claus 1)</name>
    <dbReference type="NCBI Taxonomy" id="504472"/>
    <lineage>
        <taxon>Bacteria</taxon>
        <taxon>Pseudomonadati</taxon>
        <taxon>Bacteroidota</taxon>
        <taxon>Cytophagia</taxon>
        <taxon>Cytophagales</taxon>
        <taxon>Cytophagaceae</taxon>
        <taxon>Spirosoma</taxon>
    </lineage>
</organism>
<reference evidence="2 3" key="1">
    <citation type="journal article" date="2010" name="Stand. Genomic Sci.">
        <title>Complete genome sequence of Spirosoma linguale type strain (1).</title>
        <authorList>
            <person name="Lail K."/>
            <person name="Sikorski J."/>
            <person name="Saunders E."/>
            <person name="Lapidus A."/>
            <person name="Glavina Del Rio T."/>
            <person name="Copeland A."/>
            <person name="Tice H."/>
            <person name="Cheng J.-F."/>
            <person name="Lucas S."/>
            <person name="Nolan M."/>
            <person name="Bruce D."/>
            <person name="Goodwin L."/>
            <person name="Pitluck S."/>
            <person name="Ivanova N."/>
            <person name="Mavromatis K."/>
            <person name="Ovchinnikova G."/>
            <person name="Pati A."/>
            <person name="Chen A."/>
            <person name="Palaniappan K."/>
            <person name="Land M."/>
            <person name="Hauser L."/>
            <person name="Chang Y.-J."/>
            <person name="Jeffries C.D."/>
            <person name="Chain P."/>
            <person name="Brettin T."/>
            <person name="Detter J.C."/>
            <person name="Schuetze A."/>
            <person name="Rohde M."/>
            <person name="Tindall B.J."/>
            <person name="Goeker M."/>
            <person name="Bristow J."/>
            <person name="Eisen J.A."/>
            <person name="Markowitz V."/>
            <person name="Hugenholtz P."/>
            <person name="Kyrpides N.C."/>
            <person name="Klenk H.-P."/>
            <person name="Chen F."/>
        </authorList>
    </citation>
    <scope>NUCLEOTIDE SEQUENCE [LARGE SCALE GENOMIC DNA]</scope>
    <source>
        <strain evidence="3">ATCC 33905 / DSM 74 / LMG 10896 / Claus 1</strain>
    </source>
</reference>
<name>D2QBE7_SPILD</name>
<dbReference type="Proteomes" id="UP000002028">
    <property type="component" value="Chromosome"/>
</dbReference>
<dbReference type="STRING" id="504472.Slin_0056"/>
<dbReference type="HOGENOM" id="CLU_1702449_0_0_10"/>